<organism evidence="5 6">
    <name type="scientific">Brevibacillus laterosporus</name>
    <name type="common">Bacillus laterosporus</name>
    <dbReference type="NCBI Taxonomy" id="1465"/>
    <lineage>
        <taxon>Bacteria</taxon>
        <taxon>Bacillati</taxon>
        <taxon>Bacillota</taxon>
        <taxon>Bacilli</taxon>
        <taxon>Bacillales</taxon>
        <taxon>Paenibacillaceae</taxon>
        <taxon>Brevibacillus</taxon>
    </lineage>
</organism>
<evidence type="ECO:0000256" key="2">
    <source>
        <dbReference type="ARBA" id="ARBA00011322"/>
    </source>
</evidence>
<dbReference type="PANTHER" id="PTHR32114:SF2">
    <property type="entry name" value="ABC TRANSPORTER ABCH.3"/>
    <property type="match status" value="1"/>
</dbReference>
<evidence type="ECO:0000256" key="3">
    <source>
        <dbReference type="ARBA" id="ARBA00013368"/>
    </source>
</evidence>
<comment type="similarity">
    <text evidence="1">Belongs to the SMC family. SbcC subfamily.</text>
</comment>
<dbReference type="AlphaFoldDB" id="A0A518VE68"/>
<reference evidence="5 6" key="1">
    <citation type="submission" date="2018-11" db="EMBL/GenBank/DDBJ databases">
        <title>Phylogenetic determinants of toxin gene distribution in genomes of Brevibacillus laterosporus.</title>
        <authorList>
            <person name="Glare T.R."/>
            <person name="Durrant A."/>
            <person name="Berry C."/>
            <person name="Palma L."/>
            <person name="Ormskirk M."/>
            <person name="Cox M.O."/>
        </authorList>
    </citation>
    <scope>NUCLEOTIDE SEQUENCE [LARGE SCALE GENOMIC DNA]</scope>
    <source>
        <strain evidence="5 6">1821L</strain>
    </source>
</reference>
<dbReference type="PANTHER" id="PTHR32114">
    <property type="entry name" value="ABC TRANSPORTER ABCH.3"/>
    <property type="match status" value="1"/>
</dbReference>
<keyword evidence="6" id="KW-1185">Reference proteome</keyword>
<comment type="subunit">
    <text evidence="2">Heterodimer of SbcC and SbcD.</text>
</comment>
<feature type="coiled-coil region" evidence="4">
    <location>
        <begin position="432"/>
        <end position="459"/>
    </location>
</feature>
<dbReference type="EMBL" id="CP033464">
    <property type="protein sequence ID" value="QDX95287.1"/>
    <property type="molecule type" value="Genomic_DNA"/>
</dbReference>
<dbReference type="SUPFAM" id="SSF52540">
    <property type="entry name" value="P-loop containing nucleoside triphosphate hydrolases"/>
    <property type="match status" value="1"/>
</dbReference>
<dbReference type="OrthoDB" id="2481648at2"/>
<dbReference type="Gene3D" id="1.10.287.1490">
    <property type="match status" value="1"/>
</dbReference>
<dbReference type="Proteomes" id="UP000319432">
    <property type="component" value="Chromosome"/>
</dbReference>
<protein>
    <recommendedName>
        <fullName evidence="3">Nuclease SbcCD subunit C</fullName>
    </recommendedName>
</protein>
<name>A0A518VE68_BRELA</name>
<accession>A0A518VE68</accession>
<dbReference type="InterPro" id="IPR027417">
    <property type="entry name" value="P-loop_NTPase"/>
</dbReference>
<sequence>MIPWRLRFNGIRDYGQTIMDLSEEQDHIFISGPNGSGKSTITFCLGAVLYSSKVDLEGLRSQNLSPDETWRASIDLLFKNAGHVKVDAPAFVQFSLHIEQKPGETVKKDFYIQEGENIDQWEYTRKYSSGDQNYNFSGYKKQISQKYAVDPDEFYLIWYQKEVNQFAVMHPEERFRIFSEMYGIDTIQKNWEESKELVNEAATSMQAAEQTLQNKKWGLTQKQRELDRFHDRNRRLEAGLTEYVSALLVLQKYYSQEISDLKEQIEQYQTEQAEDEKALFGLREQLQTVKQNVEAVTIELETTNQSLEEVQSRKDNLQAKQKACQKKKQDLEKQIEHVTRQVQNIPKTEEKVKNELNQFRSALDSDQKEKNSLDEQFQTIRSQLRENQGEMKLLEFQIQQDKVDEIKNREVLEEYKSSHLVTDRIAENERSLEHNKDNHRMWSEERKKLESEHEDVKNNRYVSQRQQKSLVYFASKGIKAYPLQELIELDDKSRPADEQWFDPIKYTIFVDGKVFVPPNDLYHVSLSDIVPEYYLTSLPDLHAQIKQALQEELIPFAVKALWWVKSFQTEQMPTNENGILVDTKGKRGAQEEKEFILSEMAIQKRKQEIELVIVERTQQILLVTKEMERLRTENTSLHSALDKVKKAEAFFSVTNEREWNEKKA</sequence>
<dbReference type="Gene3D" id="3.40.50.300">
    <property type="entry name" value="P-loop containing nucleotide triphosphate hydrolases"/>
    <property type="match status" value="1"/>
</dbReference>
<proteinExistence type="inferred from homology"/>
<evidence type="ECO:0000313" key="5">
    <source>
        <dbReference type="EMBL" id="QDX95287.1"/>
    </source>
</evidence>
<evidence type="ECO:0000256" key="1">
    <source>
        <dbReference type="ARBA" id="ARBA00006930"/>
    </source>
</evidence>
<feature type="coiled-coil region" evidence="4">
    <location>
        <begin position="219"/>
        <end position="376"/>
    </location>
</feature>
<gene>
    <name evidence="5" type="ORF">EEL30_25150</name>
</gene>
<evidence type="ECO:0000256" key="4">
    <source>
        <dbReference type="SAM" id="Coils"/>
    </source>
</evidence>
<dbReference type="GO" id="GO:0006302">
    <property type="term" value="P:double-strand break repair"/>
    <property type="evidence" value="ECO:0007669"/>
    <property type="project" value="InterPro"/>
</dbReference>
<dbReference type="GO" id="GO:0016887">
    <property type="term" value="F:ATP hydrolysis activity"/>
    <property type="evidence" value="ECO:0007669"/>
    <property type="project" value="InterPro"/>
</dbReference>
<keyword evidence="4" id="KW-0175">Coiled coil</keyword>
<evidence type="ECO:0000313" key="6">
    <source>
        <dbReference type="Proteomes" id="UP000319432"/>
    </source>
</evidence>